<dbReference type="PROSITE" id="PS50928">
    <property type="entry name" value="ABC_TM1"/>
    <property type="match status" value="1"/>
</dbReference>
<comment type="similarity">
    <text evidence="7">Belongs to the binding-protein-dependent transport system permease family.</text>
</comment>
<accession>A0A842HMV5</accession>
<feature type="transmembrane region" description="Helical" evidence="7">
    <location>
        <begin position="259"/>
        <end position="285"/>
    </location>
</feature>
<proteinExistence type="inferred from homology"/>
<dbReference type="InterPro" id="IPR000515">
    <property type="entry name" value="MetI-like"/>
</dbReference>
<name>A0A842HMV5_9BURK</name>
<feature type="transmembrane region" description="Helical" evidence="7">
    <location>
        <begin position="305"/>
        <end position="331"/>
    </location>
</feature>
<keyword evidence="5 7" id="KW-1133">Transmembrane helix</keyword>
<dbReference type="Proteomes" id="UP000545386">
    <property type="component" value="Unassembled WGS sequence"/>
</dbReference>
<evidence type="ECO:0000256" key="3">
    <source>
        <dbReference type="ARBA" id="ARBA00022475"/>
    </source>
</evidence>
<dbReference type="Pfam" id="PF19300">
    <property type="entry name" value="BPD_transp_1_N"/>
    <property type="match status" value="1"/>
</dbReference>
<dbReference type="Gene3D" id="1.10.3720.10">
    <property type="entry name" value="MetI-like"/>
    <property type="match status" value="1"/>
</dbReference>
<evidence type="ECO:0000256" key="5">
    <source>
        <dbReference type="ARBA" id="ARBA00022989"/>
    </source>
</evidence>
<evidence type="ECO:0000256" key="1">
    <source>
        <dbReference type="ARBA" id="ARBA00004651"/>
    </source>
</evidence>
<dbReference type="AlphaFoldDB" id="A0A842HMV5"/>
<dbReference type="Pfam" id="PF00528">
    <property type="entry name" value="BPD_transp_1"/>
    <property type="match status" value="1"/>
</dbReference>
<evidence type="ECO:0000256" key="7">
    <source>
        <dbReference type="RuleBase" id="RU363032"/>
    </source>
</evidence>
<dbReference type="RefSeq" id="WP_185779353.1">
    <property type="nucleotide sequence ID" value="NZ_JACJUU010000004.1"/>
</dbReference>
<feature type="transmembrane region" description="Helical" evidence="7">
    <location>
        <begin position="139"/>
        <end position="163"/>
    </location>
</feature>
<gene>
    <name evidence="9" type="ORF">GTU67_06805</name>
</gene>
<keyword evidence="10" id="KW-1185">Reference proteome</keyword>
<keyword evidence="6 7" id="KW-0472">Membrane</keyword>
<feature type="domain" description="ABC transmembrane type-1" evidence="8">
    <location>
        <begin position="99"/>
        <end position="324"/>
    </location>
</feature>
<protein>
    <submittedName>
        <fullName evidence="9">ABC transporter permease</fullName>
    </submittedName>
</protein>
<dbReference type="PANTHER" id="PTHR43163">
    <property type="entry name" value="DIPEPTIDE TRANSPORT SYSTEM PERMEASE PROTEIN DPPB-RELATED"/>
    <property type="match status" value="1"/>
</dbReference>
<evidence type="ECO:0000313" key="9">
    <source>
        <dbReference type="EMBL" id="MBC2769623.1"/>
    </source>
</evidence>
<keyword evidence="2 7" id="KW-0813">Transport</keyword>
<organism evidence="9 10">
    <name type="scientific">Pusillimonas minor</name>
    <dbReference type="NCBI Taxonomy" id="2697024"/>
    <lineage>
        <taxon>Bacteria</taxon>
        <taxon>Pseudomonadati</taxon>
        <taxon>Pseudomonadota</taxon>
        <taxon>Betaproteobacteria</taxon>
        <taxon>Burkholderiales</taxon>
        <taxon>Alcaligenaceae</taxon>
        <taxon>Pusillimonas</taxon>
    </lineage>
</organism>
<feature type="transmembrane region" description="Helical" evidence="7">
    <location>
        <begin position="105"/>
        <end position="127"/>
    </location>
</feature>
<evidence type="ECO:0000256" key="6">
    <source>
        <dbReference type="ARBA" id="ARBA00023136"/>
    </source>
</evidence>
<evidence type="ECO:0000313" key="10">
    <source>
        <dbReference type="Proteomes" id="UP000545386"/>
    </source>
</evidence>
<dbReference type="GO" id="GO:0005886">
    <property type="term" value="C:plasma membrane"/>
    <property type="evidence" value="ECO:0007669"/>
    <property type="project" value="UniProtKB-SubCell"/>
</dbReference>
<comment type="caution">
    <text evidence="9">The sequence shown here is derived from an EMBL/GenBank/DDBJ whole genome shotgun (WGS) entry which is preliminary data.</text>
</comment>
<feature type="transmembrane region" description="Helical" evidence="7">
    <location>
        <begin position="12"/>
        <end position="34"/>
    </location>
</feature>
<dbReference type="CDD" id="cd06261">
    <property type="entry name" value="TM_PBP2"/>
    <property type="match status" value="1"/>
</dbReference>
<keyword evidence="3" id="KW-1003">Cell membrane</keyword>
<evidence type="ECO:0000259" key="8">
    <source>
        <dbReference type="PROSITE" id="PS50928"/>
    </source>
</evidence>
<dbReference type="SUPFAM" id="SSF161098">
    <property type="entry name" value="MetI-like"/>
    <property type="match status" value="1"/>
</dbReference>
<dbReference type="InterPro" id="IPR035906">
    <property type="entry name" value="MetI-like_sf"/>
</dbReference>
<dbReference type="PANTHER" id="PTHR43163:SF6">
    <property type="entry name" value="DIPEPTIDE TRANSPORT SYSTEM PERMEASE PROTEIN DPPB-RELATED"/>
    <property type="match status" value="1"/>
</dbReference>
<keyword evidence="4 7" id="KW-0812">Transmembrane</keyword>
<evidence type="ECO:0000256" key="4">
    <source>
        <dbReference type="ARBA" id="ARBA00022692"/>
    </source>
</evidence>
<dbReference type="EMBL" id="JACJUU010000004">
    <property type="protein sequence ID" value="MBC2769623.1"/>
    <property type="molecule type" value="Genomic_DNA"/>
</dbReference>
<sequence length="338" mass="36595">MSSGIVFLLMRKLGVVVLTSIVLSIVVFIVLRMIPADPLGMLLPPSATEADAQALRKALGLDGSIAQQYLVWLGQALQGNLGDSIFFRESVMQLLAEALPPTLELVLISLLMALAISIPGGVLLYKLEGRRGEVLADFVLVLLLSIPSFLWGIILIVLFGVLYPVLPFMGRLSADFDVDGSGGFLLISLLASGQWSAWVDAVSHLLLPALALALSFSPIIIRVLRSSLIDTATEQYVMVARLRGQSEWRVLVHHMLKNAALPTLTLIGVQFGFLFGGTLLIEVIFSFPGIGNLMVQAIKNHDLPLIQGVALVFCLMVLVVNFCIDGLYAVLNPRLRNS</sequence>
<feature type="transmembrane region" description="Helical" evidence="7">
    <location>
        <begin position="205"/>
        <end position="224"/>
    </location>
</feature>
<evidence type="ECO:0000256" key="2">
    <source>
        <dbReference type="ARBA" id="ARBA00022448"/>
    </source>
</evidence>
<reference evidence="9 10" key="1">
    <citation type="submission" date="2020-08" db="EMBL/GenBank/DDBJ databases">
        <title>Paraeoetvoesia sp. YC-7-48 draft genome sequence.</title>
        <authorList>
            <person name="Yao L."/>
        </authorList>
    </citation>
    <scope>NUCLEOTIDE SEQUENCE [LARGE SCALE GENOMIC DNA]</scope>
    <source>
        <strain evidence="10">YC-7-48</strain>
    </source>
</reference>
<comment type="subcellular location">
    <subcellularLocation>
        <location evidence="1 7">Cell membrane</location>
        <topology evidence="1 7">Multi-pass membrane protein</topology>
    </subcellularLocation>
</comment>
<dbReference type="GO" id="GO:0055085">
    <property type="term" value="P:transmembrane transport"/>
    <property type="evidence" value="ECO:0007669"/>
    <property type="project" value="InterPro"/>
</dbReference>
<dbReference type="InterPro" id="IPR045621">
    <property type="entry name" value="BPD_transp_1_N"/>
</dbReference>